<dbReference type="Pfam" id="PF22936">
    <property type="entry name" value="Pol_BBD"/>
    <property type="match status" value="1"/>
</dbReference>
<feature type="domain" description="Integrase catalytic" evidence="8">
    <location>
        <begin position="3241"/>
        <end position="3338"/>
    </location>
</feature>
<dbReference type="PANTHER" id="PTHR42648:SF32">
    <property type="entry name" value="RIBONUCLEASE H-LIKE DOMAIN, GAG-PRE-INTEGRASE DOMAIN PROTEIN-RELATED"/>
    <property type="match status" value="1"/>
</dbReference>
<evidence type="ECO:0000313" key="9">
    <source>
        <dbReference type="EMBL" id="KAD3642162.1"/>
    </source>
</evidence>
<dbReference type="PROSITE" id="PS50158">
    <property type="entry name" value="ZF_CCHC"/>
    <property type="match status" value="1"/>
</dbReference>
<feature type="region of interest" description="Disordered" evidence="6">
    <location>
        <begin position="2411"/>
        <end position="2433"/>
    </location>
</feature>
<evidence type="ECO:0000313" key="10">
    <source>
        <dbReference type="Proteomes" id="UP000326396"/>
    </source>
</evidence>
<keyword evidence="5" id="KW-0862">Zinc</keyword>
<feature type="compositionally biased region" description="Low complexity" evidence="6">
    <location>
        <begin position="432"/>
        <end position="447"/>
    </location>
</feature>
<dbReference type="PROSITE" id="PS50994">
    <property type="entry name" value="INTEGRASE"/>
    <property type="match status" value="2"/>
</dbReference>
<dbReference type="OrthoDB" id="1408312at2759"/>
<dbReference type="InterPro" id="IPR039537">
    <property type="entry name" value="Retrotran_Ty1/copia-like"/>
</dbReference>
<dbReference type="Pfam" id="PF07727">
    <property type="entry name" value="RVT_2"/>
    <property type="match status" value="2"/>
</dbReference>
<feature type="compositionally biased region" description="Polar residues" evidence="6">
    <location>
        <begin position="865"/>
        <end position="876"/>
    </location>
</feature>
<dbReference type="GO" id="GO:0008270">
    <property type="term" value="F:zinc ion binding"/>
    <property type="evidence" value="ECO:0007669"/>
    <property type="project" value="UniProtKB-KW"/>
</dbReference>
<feature type="compositionally biased region" description="Basic and acidic residues" evidence="6">
    <location>
        <begin position="2771"/>
        <end position="2781"/>
    </location>
</feature>
<feature type="compositionally biased region" description="Polar residues" evidence="6">
    <location>
        <begin position="1457"/>
        <end position="1466"/>
    </location>
</feature>
<comment type="caution">
    <text evidence="9">The sequence shown here is derived from an EMBL/GenBank/DDBJ whole genome shotgun (WGS) entry which is preliminary data.</text>
</comment>
<feature type="region of interest" description="Disordered" evidence="6">
    <location>
        <begin position="2698"/>
        <end position="2781"/>
    </location>
</feature>
<dbReference type="EMBL" id="SZYD01000015">
    <property type="protein sequence ID" value="KAD3642162.1"/>
    <property type="molecule type" value="Genomic_DNA"/>
</dbReference>
<dbReference type="GO" id="GO:0004190">
    <property type="term" value="F:aspartic-type endopeptidase activity"/>
    <property type="evidence" value="ECO:0007669"/>
    <property type="project" value="UniProtKB-KW"/>
</dbReference>
<dbReference type="InterPro" id="IPR025724">
    <property type="entry name" value="GAG-pre-integrase_dom"/>
</dbReference>
<dbReference type="CDD" id="cd09272">
    <property type="entry name" value="RNase_HI_RT_Ty1"/>
    <property type="match status" value="1"/>
</dbReference>
<feature type="compositionally biased region" description="Polar residues" evidence="6">
    <location>
        <begin position="2449"/>
        <end position="2464"/>
    </location>
</feature>
<dbReference type="InterPro" id="IPR013103">
    <property type="entry name" value="RVT_2"/>
</dbReference>
<dbReference type="Pfam" id="PF14223">
    <property type="entry name" value="Retrotran_gag_2"/>
    <property type="match status" value="1"/>
</dbReference>
<dbReference type="GO" id="GO:0015074">
    <property type="term" value="P:DNA integration"/>
    <property type="evidence" value="ECO:0007669"/>
    <property type="project" value="InterPro"/>
</dbReference>
<evidence type="ECO:0008006" key="11">
    <source>
        <dbReference type="Google" id="ProtNLM"/>
    </source>
</evidence>
<feature type="region of interest" description="Disordered" evidence="6">
    <location>
        <begin position="2597"/>
        <end position="2643"/>
    </location>
</feature>
<evidence type="ECO:0000256" key="6">
    <source>
        <dbReference type="SAM" id="MobiDB-lite"/>
    </source>
</evidence>
<name>A0A5N6MQ43_9ASTR</name>
<dbReference type="InterPro" id="IPR036875">
    <property type="entry name" value="Znf_CCHC_sf"/>
</dbReference>
<dbReference type="Pfam" id="PF25597">
    <property type="entry name" value="SH3_retrovirus"/>
    <property type="match status" value="1"/>
</dbReference>
<feature type="region of interest" description="Disordered" evidence="6">
    <location>
        <begin position="2525"/>
        <end position="2549"/>
    </location>
</feature>
<dbReference type="Pfam" id="PF13976">
    <property type="entry name" value="gag_pre-integrs"/>
    <property type="match status" value="2"/>
</dbReference>
<proteinExistence type="predicted"/>
<keyword evidence="10" id="KW-1185">Reference proteome</keyword>
<feature type="region of interest" description="Disordered" evidence="6">
    <location>
        <begin position="1451"/>
        <end position="1501"/>
    </location>
</feature>
<dbReference type="InterPro" id="IPR012337">
    <property type="entry name" value="RNaseH-like_sf"/>
</dbReference>
<evidence type="ECO:0000259" key="7">
    <source>
        <dbReference type="PROSITE" id="PS50158"/>
    </source>
</evidence>
<feature type="compositionally biased region" description="Polar residues" evidence="6">
    <location>
        <begin position="2619"/>
        <end position="2642"/>
    </location>
</feature>
<keyword evidence="2" id="KW-0479">Metal-binding</keyword>
<reference evidence="9 10" key="1">
    <citation type="submission" date="2019-05" db="EMBL/GenBank/DDBJ databases">
        <title>Mikania micrantha, genome provides insights into the molecular mechanism of rapid growth.</title>
        <authorList>
            <person name="Liu B."/>
        </authorList>
    </citation>
    <scope>NUCLEOTIDE SEQUENCE [LARGE SCALE GENOMIC DNA]</scope>
    <source>
        <strain evidence="9">NLD-2019</strain>
        <tissue evidence="9">Leaf</tissue>
    </source>
</reference>
<feature type="region of interest" description="Disordered" evidence="6">
    <location>
        <begin position="368"/>
        <end position="388"/>
    </location>
</feature>
<dbReference type="SUPFAM" id="SSF57756">
    <property type="entry name" value="Retrovirus zinc finger-like domains"/>
    <property type="match status" value="1"/>
</dbReference>
<dbReference type="Proteomes" id="UP000326396">
    <property type="component" value="Linkage Group LG5"/>
</dbReference>
<dbReference type="GO" id="GO:0003676">
    <property type="term" value="F:nucleic acid binding"/>
    <property type="evidence" value="ECO:0007669"/>
    <property type="project" value="InterPro"/>
</dbReference>
<organism evidence="9 10">
    <name type="scientific">Mikania micrantha</name>
    <name type="common">bitter vine</name>
    <dbReference type="NCBI Taxonomy" id="192012"/>
    <lineage>
        <taxon>Eukaryota</taxon>
        <taxon>Viridiplantae</taxon>
        <taxon>Streptophyta</taxon>
        <taxon>Embryophyta</taxon>
        <taxon>Tracheophyta</taxon>
        <taxon>Spermatophyta</taxon>
        <taxon>Magnoliopsida</taxon>
        <taxon>eudicotyledons</taxon>
        <taxon>Gunneridae</taxon>
        <taxon>Pentapetalae</taxon>
        <taxon>asterids</taxon>
        <taxon>campanulids</taxon>
        <taxon>Asterales</taxon>
        <taxon>Asteraceae</taxon>
        <taxon>Asteroideae</taxon>
        <taxon>Heliantheae alliance</taxon>
        <taxon>Eupatorieae</taxon>
        <taxon>Mikania</taxon>
    </lineage>
</organism>
<keyword evidence="3" id="KW-0064">Aspartyl protease</keyword>
<sequence>MTTPNNDPHNTGSATKPPMLVRSEYNIWQRRMLHHLSINSAGCWKSVVHGPYKPMITDPETKIMIPKPADMYSDEDIKLFEIDAKAHGILAMALPNEIYSGLMHHDTAHDLWVALKEQFGGTDEVLANTREILAQQYETFSHRKGESLTQQFERFSCLISELKMVKQEYTNSQMNNRFLRSLPERWDTYTIVLRSNANLENLSLTQLHGKLLTFEREVEQKRKLSSSGKIADDFVPGNTALIGQESEFNGSECSYDEHIDFSTNNSEHAFVGVDGNAGNYGDNLCFVMDDLKGIPDDDLEEMDILSQMALINIRSQKFYKRTGRKFPGLSGETKVGFDKGKLRCHKCHRLGHFARECKSTGSNSAAPFVTFPSNNTSSKGPQSSGTSQQQFYPAHFVPQNPMPYPYPCFYMPQPTHTPALIPSQSPALPDPSKSQTNQQSQQQQHQSFFTPGVVDWSSLPDDLSDFNMQPYSETGPHGGDNPFGNLALMAIDSTDNSCQSSSTSHVSSKSKAKLCSESCISAFASIREINVELINEKFELEKAVTKNKTEFEKALNEKESEIYKLKCLLFDEKARVEVMLVKHNDLKQTLAATQVNCEKWVESCKGFEMLLSKQSASNVKFGIGYNHTAPPADYKPKCFDCESDGESVYQSTKSSEMSNSVDISEEESNVCKAEAEKVEIETYSYSIGCTNVIEDDTCQDNVLVEINPDEQVSNVLNLHLIESDGDGVGENDARLLISQSHSSAVVEKADTATTDVGECVDTQVLKHNSSDVINTSAVVKLATNTDVSDVLMNKQSISKSSVFVDNHKEKKKRVPCEICRLFNHSTDECWYRKGSKFNKIKHKNKNILKMKNEFSSKFVPESSVVSKSGKSLQGTNSSKSKKGKGIVPDSGKQHLTASHLIKDTKMIKHKNKKSSSDVSDEIKILTQNHNQLMLMMQQLIGKVNLAEASVDSFHKKKSKSKVKAKSSDRNVSSVASTDNGPSACQNSIWYVDSGGSMHMTGSRSLLHNYFTGRKGFVSFGNDAKGYIIGKGVVTNGEIRFDDVNHVENLKYNLLSVSQMCDKGHVSLFTKQDCRILSSDVLPLIGKVLDEYTLLKANRVGKVYSFDLSKKISVKGHPCLFSKASFKESNLWHRRLGHVNIKNMNQLVKHGLVRGLPLKDFSCDENCTACLKGKQHKVSFPPIGDSKSTGCLQLLHMDLFGPVQIMSLAKKKYCLVIVDDYSKFVWTFFLQSKGEVAKAIINFVLYAEKQYSMSIKCVRSDNGTEFRNHILDEFYLSKGIQRQYSIPRTPEQNGVVERKNRTLIEAARTMLADSGLPLTFWAEAVNTACYVQNRVLVNQRWLKTPYEILHSLTPLISFFRAFGCPCYILNTKDQLTKFDSKVDAGYFVGYSSTCKAYRVFNCRTKIVEETLHVKFNECPKDSIPQNPAEMFDLNLLKHEFPVENIGAADEVLQADQPKASTDTTQGIQDDEDESTHLFRFSDNLPTSTKSDAPPAPAGPLNTNADEILESSQSFEIPAALFPESSSTAASEPPANTCTDLIPYQELKDHSLSQVLGDISAGVSTRSQLSNFCLYALFVSQQEPKNYHIALRDIGWVEAMQLELLQFQKQQVWELGFSQEEGIDYDETFAPVARLEAIRLFLAYAALHKLKVFQMDVKSAFLYGKIKEEVYVCQPPGFEDNKHPDWVYKLDKALYGLKQAPRAWYDTLSTFLLKNNFTRGSIDKTLFIKNVGHHKLLVQIYVDDIIFASSDPKLCDAFTELMTKNFEMSAMGELQFFLGLQIKQNPDGIFIHQSKYTKELLKKFDLQNCKPCSNPMSSTTQLDADLKGTSVDETLYRCMIGSLMYLTASRSDIMFATCVCARFQAAPKESHLIAVKRIFRYLQGTQSLGIWYSTGHSCKLVAFSDSDYAGCKLSRKSTSGGCQFLGNCLVSWQSKKQTYVATSTAEAEYIAAASCTSQILWLQTQLLDYGIKELKTPLLMDSASALCIVKNPVQHSRTKHIEIRHHFIRDCFEKGLIDPKFVPSADELADIFTKPLDTSTFQNLVLRLVVSLSLPQNFLSFSKTYFPSPVFAFMATISLKPRHNSIAYLTKSSFWSKFDEAVDLMNASQFQTAFLINPTLYVDSIHQFWMNVELINIGTGVISLRSTVNGHNVHISPAELMEVLQLDDANLVTQFPKSATDLCFTRHEYQGDLSDSTLFKKHFNDPERLIFHMINICLAPKSSSWDQMSSRWQQVLYSILESQKLNFSQILFSELTEHAAKPVSSRWLLYPRFIMAIIEKQLQQNGLVGQGISAPAVLLEVYSRHNSNLTLKEAARKLKPKHREPKASSSKSKSKVPTKPKSTKTKKAAQGNESPESAHASPRHDMATGSSQPVVHQTPPAQTAQVSSQQDPGATIVGADTFLEPLSVEKVSIEQHQSPRVHSLSKPITMETTPNSPTLVIENILDQLNTPIPSQTPIHTGISSNIEGEDQSVSDNPQDYDYHIRSPSVERETLISDKAATSSPPSFEVIDSGTIAKTLLEATTDEGVTPEVGSPQYQEKGAPDHVEPHSTQVDPEILRRSDDLAKATDDQRTLAEVLKQNHILEAEVCRLNELLTKMSKDKSPSSPITPQMAPSNPEGHPNTSTTTSQFDKSPATASGTNPLGSSPPEALAAALLTVIPLITPLLKTIIAQALDERLPSKSQIQQMVDDVVTARLTTLHTPSSPAAKKGELGTESVTTSASKRQRSENADVASERSPAIQVTYKRQKRQKKNKPAEVANRAEEEVEQENVESVEKDDKEVEVSFEKVSAEQVITSDVQETEQEEMQEQEVQTQRVEVEKSSESVEVRAPLKKRRQLRIQEEEDSDEEDRMPISTVIKTNVQKHASSTTGLDLAIQKKKVTLPAKYVPEKPLVFGQHPKVTPESQMLAVKVKLEEEENQRKHDEQILKIVDKDYPQTSTIIAMKKEAQRLYALRFTYQYRKEQIRMWPDPRIIHRIHKREAPAAYARRIRRVLSAEIMLGSVLDPWEIINDFKSVYNSGSKAPNFIENKMIKKGLVYRKLEHVLQAELYLFLEGKHPDEFVYREITRVELNDGTTARYLSEYYGPESFFEGEPESLTPQEKIILLEAYVRESFRSGTTLMKANRGSNRHYKIKLQTVLPTFFLSKMDDMAWLWHARLGHINFETLRKMTKKGMVDGSPIIDHKSRLCEACLARKHRMSPFPSQSTQQAEKPLELIHADLCGPITPCTSLGNSVAESEFGCKVKALRTDLERELTSSGFEQLCSKFGVQRYLTAPYTPQQNGVLERKNQTALGATRSMMKTMNLPQWLWCETIRHVVYVLNRTPTKELDRKTPYEALKGRKLRLNHLKVFGCKAYVKVPSIKTAKLDDRSTPMVHLGSDQSWNWNKEEQEAKFYVDAEDGPADSPLETQTSLVQSMQTGLNATTHNTSTTEAREFGESIRTAMLEELDAIERNEAWKLVDLPRGQKSIGLKWVFKTKKDASGNITHYKARLVTKGCVQKQGIDYEDAIAPLLEWRLYG</sequence>
<dbReference type="GO" id="GO:0006508">
    <property type="term" value="P:proteolysis"/>
    <property type="evidence" value="ECO:0007669"/>
    <property type="project" value="UniProtKB-KW"/>
</dbReference>
<dbReference type="InterPro" id="IPR001878">
    <property type="entry name" value="Znf_CCHC"/>
</dbReference>
<feature type="region of interest" description="Disordered" evidence="6">
    <location>
        <begin position="2312"/>
        <end position="2390"/>
    </location>
</feature>
<dbReference type="InterPro" id="IPR001584">
    <property type="entry name" value="Integrase_cat-core"/>
</dbReference>
<evidence type="ECO:0000256" key="5">
    <source>
        <dbReference type="PROSITE-ProRule" id="PRU00047"/>
    </source>
</evidence>
<feature type="domain" description="CCHC-type" evidence="7">
    <location>
        <begin position="343"/>
        <end position="359"/>
    </location>
</feature>
<dbReference type="InterPro" id="IPR043502">
    <property type="entry name" value="DNA/RNA_pol_sf"/>
</dbReference>
<protein>
    <recommendedName>
        <fullName evidence="11">Integrase catalytic domain-containing protein</fullName>
    </recommendedName>
</protein>
<evidence type="ECO:0000256" key="1">
    <source>
        <dbReference type="ARBA" id="ARBA00022670"/>
    </source>
</evidence>
<feature type="region of interest" description="Disordered" evidence="6">
    <location>
        <begin position="419"/>
        <end position="447"/>
    </location>
</feature>
<evidence type="ECO:0000256" key="4">
    <source>
        <dbReference type="ARBA" id="ARBA00022801"/>
    </source>
</evidence>
<keyword evidence="1" id="KW-0645">Protease</keyword>
<feature type="compositionally biased region" description="Acidic residues" evidence="6">
    <location>
        <begin position="2797"/>
        <end position="2806"/>
    </location>
</feature>
<feature type="compositionally biased region" description="Polar residues" evidence="6">
    <location>
        <begin position="2366"/>
        <end position="2390"/>
    </location>
</feature>
<feature type="compositionally biased region" description="Polar residues" evidence="6">
    <location>
        <begin position="969"/>
        <end position="980"/>
    </location>
</feature>
<dbReference type="InterPro" id="IPR057670">
    <property type="entry name" value="SH3_retrovirus"/>
</dbReference>
<evidence type="ECO:0000256" key="2">
    <source>
        <dbReference type="ARBA" id="ARBA00022723"/>
    </source>
</evidence>
<dbReference type="InterPro" id="IPR054722">
    <property type="entry name" value="PolX-like_BBD"/>
</dbReference>
<evidence type="ECO:0000256" key="3">
    <source>
        <dbReference type="ARBA" id="ARBA00022750"/>
    </source>
</evidence>
<dbReference type="Pfam" id="PF00665">
    <property type="entry name" value="rve"/>
    <property type="match status" value="1"/>
</dbReference>
<keyword evidence="4" id="KW-0378">Hydrolase</keyword>
<dbReference type="PANTHER" id="PTHR42648">
    <property type="entry name" value="TRANSPOSASE, PUTATIVE-RELATED"/>
    <property type="match status" value="1"/>
</dbReference>
<feature type="region of interest" description="Disordered" evidence="6">
    <location>
        <begin position="865"/>
        <end position="919"/>
    </location>
</feature>
<dbReference type="Gene3D" id="3.30.420.10">
    <property type="entry name" value="Ribonuclease H-like superfamily/Ribonuclease H"/>
    <property type="match status" value="2"/>
</dbReference>
<dbReference type="SUPFAM" id="SSF53098">
    <property type="entry name" value="Ribonuclease H-like"/>
    <property type="match status" value="2"/>
</dbReference>
<accession>A0A5N6MQ43</accession>
<feature type="domain" description="Integrase catalytic" evidence="8">
    <location>
        <begin position="1177"/>
        <end position="1352"/>
    </location>
</feature>
<feature type="region of interest" description="Disordered" evidence="6">
    <location>
        <begin position="2449"/>
        <end position="2477"/>
    </location>
</feature>
<feature type="compositionally biased region" description="Polar residues" evidence="6">
    <location>
        <begin position="2602"/>
        <end position="2612"/>
    </location>
</feature>
<evidence type="ECO:0000259" key="8">
    <source>
        <dbReference type="PROSITE" id="PS50994"/>
    </source>
</evidence>
<gene>
    <name evidence="9" type="ORF">E3N88_31386</name>
</gene>
<feature type="region of interest" description="Disordered" evidence="6">
    <location>
        <begin position="956"/>
        <end position="980"/>
    </location>
</feature>
<dbReference type="SUPFAM" id="SSF56672">
    <property type="entry name" value="DNA/RNA polymerases"/>
    <property type="match status" value="1"/>
</dbReference>
<dbReference type="InterPro" id="IPR036397">
    <property type="entry name" value="RNaseH_sf"/>
</dbReference>
<feature type="region of interest" description="Disordered" evidence="6">
    <location>
        <begin position="2795"/>
        <end position="2816"/>
    </location>
</feature>
<feature type="region of interest" description="Disordered" evidence="6">
    <location>
        <begin position="464"/>
        <end position="483"/>
    </location>
</feature>
<keyword evidence="5" id="KW-0863">Zinc-finger</keyword>
<feature type="compositionally biased region" description="Basic residues" evidence="6">
    <location>
        <begin position="2330"/>
        <end position="2345"/>
    </location>
</feature>